<sequence>MERAILFVVSVLALMLFAGPCLGAPSACQRISFHGEVVGQDAFRVNLGMGLTFRLEPSGDESGWEFEIGPTQSRSDEWDAYIYTLTPPWRGRHATMLNTSYATPARQAATGAQRHFWFLLRRADAPAAKAALDDVLWPKTDEAQESALMQLGDLPRGSGELTILAADIEPGLAVSNPSELEPLGRIHRLAFRVALTLPEGFSPAATLAKDVAPCPDPHAWAQQWQ</sequence>
<comment type="caution">
    <text evidence="2">The sequence shown here is derived from an EMBL/GenBank/DDBJ whole genome shotgun (WGS) entry which is preliminary data.</text>
</comment>
<feature type="chain" id="PRO_5018046269" evidence="1">
    <location>
        <begin position="24"/>
        <end position="225"/>
    </location>
</feature>
<keyword evidence="3" id="KW-1185">Reference proteome</keyword>
<evidence type="ECO:0000256" key="1">
    <source>
        <dbReference type="SAM" id="SignalP"/>
    </source>
</evidence>
<dbReference type="RefSeq" id="WP_123088336.1">
    <property type="nucleotide sequence ID" value="NZ_RIBS01000005.1"/>
</dbReference>
<gene>
    <name evidence="2" type="ORF">EER27_11925</name>
</gene>
<evidence type="ECO:0000313" key="2">
    <source>
        <dbReference type="EMBL" id="RNF83205.1"/>
    </source>
</evidence>
<dbReference type="AlphaFoldDB" id="A0A3M8SR64"/>
<name>A0A3M8SR64_9GAMM</name>
<dbReference type="EMBL" id="RIBS01000005">
    <property type="protein sequence ID" value="RNF83205.1"/>
    <property type="molecule type" value="Genomic_DNA"/>
</dbReference>
<protein>
    <submittedName>
        <fullName evidence="2">Uncharacterized protein</fullName>
    </submittedName>
</protein>
<dbReference type="Proteomes" id="UP000267049">
    <property type="component" value="Unassembled WGS sequence"/>
</dbReference>
<feature type="signal peptide" evidence="1">
    <location>
        <begin position="1"/>
        <end position="23"/>
    </location>
</feature>
<evidence type="ECO:0000313" key="3">
    <source>
        <dbReference type="Proteomes" id="UP000267049"/>
    </source>
</evidence>
<proteinExistence type="predicted"/>
<accession>A0A3M8SR64</accession>
<dbReference type="OrthoDB" id="9841099at2"/>
<keyword evidence="1" id="KW-0732">Signal</keyword>
<reference evidence="2 3" key="1">
    <citation type="submission" date="2018-11" db="EMBL/GenBank/DDBJ databases">
        <title>Lysobacter cryohumiis sp. nov., isolated from soil in the Tianshan Mountains, Xinjiang, China.</title>
        <authorList>
            <person name="Luo Y."/>
            <person name="Sheng H."/>
        </authorList>
    </citation>
    <scope>NUCLEOTIDE SEQUENCE [LARGE SCALE GENOMIC DNA]</scope>
    <source>
        <strain evidence="2 3">ZS60</strain>
    </source>
</reference>
<organism evidence="2 3">
    <name type="scientific">Montanilutibacter psychrotolerans</name>
    <dbReference type="NCBI Taxonomy" id="1327343"/>
    <lineage>
        <taxon>Bacteria</taxon>
        <taxon>Pseudomonadati</taxon>
        <taxon>Pseudomonadota</taxon>
        <taxon>Gammaproteobacteria</taxon>
        <taxon>Lysobacterales</taxon>
        <taxon>Lysobacteraceae</taxon>
        <taxon>Montanilutibacter</taxon>
    </lineage>
</organism>